<accession>A0A9W9G759</accession>
<evidence type="ECO:0000256" key="1">
    <source>
        <dbReference type="ARBA" id="ARBA00006432"/>
    </source>
</evidence>
<reference evidence="5" key="1">
    <citation type="submission" date="2022-11" db="EMBL/GenBank/DDBJ databases">
        <authorList>
            <person name="Petersen C."/>
        </authorList>
    </citation>
    <scope>NUCLEOTIDE SEQUENCE</scope>
    <source>
        <strain evidence="5">IBT 30069</strain>
    </source>
</reference>
<dbReference type="PROSITE" id="PS00455">
    <property type="entry name" value="AMP_BINDING"/>
    <property type="match status" value="1"/>
</dbReference>
<keyword evidence="2" id="KW-0436">Ligase</keyword>
<evidence type="ECO:0000313" key="6">
    <source>
        <dbReference type="Proteomes" id="UP001149165"/>
    </source>
</evidence>
<dbReference type="PANTHER" id="PTHR24096:SF149">
    <property type="entry name" value="AMP-BINDING DOMAIN-CONTAINING PROTEIN-RELATED"/>
    <property type="match status" value="1"/>
</dbReference>
<dbReference type="AlphaFoldDB" id="A0A9W9G759"/>
<keyword evidence="6" id="KW-1185">Reference proteome</keyword>
<dbReference type="CDD" id="cd05911">
    <property type="entry name" value="Firefly_Luc_like"/>
    <property type="match status" value="1"/>
</dbReference>
<dbReference type="PANTHER" id="PTHR24096">
    <property type="entry name" value="LONG-CHAIN-FATTY-ACID--COA LIGASE"/>
    <property type="match status" value="1"/>
</dbReference>
<dbReference type="Gene3D" id="3.40.50.12780">
    <property type="entry name" value="N-terminal domain of ligase-like"/>
    <property type="match status" value="1"/>
</dbReference>
<dbReference type="Proteomes" id="UP001149165">
    <property type="component" value="Unassembled WGS sequence"/>
</dbReference>
<comment type="caution">
    <text evidence="5">The sequence shown here is derived from an EMBL/GenBank/DDBJ whole genome shotgun (WGS) entry which is preliminary data.</text>
</comment>
<dbReference type="OrthoDB" id="6509636at2759"/>
<protein>
    <submittedName>
        <fullName evidence="5">Uncharacterized protein</fullName>
    </submittedName>
</protein>
<gene>
    <name evidence="5" type="ORF">N7456_001414</name>
</gene>
<dbReference type="SUPFAM" id="SSF56801">
    <property type="entry name" value="Acetyl-CoA synthetase-like"/>
    <property type="match status" value="1"/>
</dbReference>
<evidence type="ECO:0000256" key="2">
    <source>
        <dbReference type="ARBA" id="ARBA00022598"/>
    </source>
</evidence>
<name>A0A9W9G759_9EURO</name>
<dbReference type="InterPro" id="IPR000873">
    <property type="entry name" value="AMP-dep_synth/lig_dom"/>
</dbReference>
<organism evidence="5 6">
    <name type="scientific">Penicillium angulare</name>
    <dbReference type="NCBI Taxonomy" id="116970"/>
    <lineage>
        <taxon>Eukaryota</taxon>
        <taxon>Fungi</taxon>
        <taxon>Dikarya</taxon>
        <taxon>Ascomycota</taxon>
        <taxon>Pezizomycotina</taxon>
        <taxon>Eurotiomycetes</taxon>
        <taxon>Eurotiomycetidae</taxon>
        <taxon>Eurotiales</taxon>
        <taxon>Aspergillaceae</taxon>
        <taxon>Penicillium</taxon>
    </lineage>
</organism>
<comment type="similarity">
    <text evidence="1">Belongs to the ATP-dependent AMP-binding enzyme family.</text>
</comment>
<feature type="domain" description="AMP-binding enzyme C-terminal" evidence="4">
    <location>
        <begin position="447"/>
        <end position="525"/>
    </location>
</feature>
<sequence length="545" mass="59976">MPTSSFYPAINIPQVDLWGLMFEIEKKEKFPHDKVIYRDAITRRSYTYAGVKDAAMSFGYALISSWSWKKGDVMTIVSPNNIDMPAIIYGTLFAGGVVSPANPSYSVDELAFQLQDSGTTAIATSKSCLSTVTAAAQKIGLCLDRIILLGDERDPDGQFQHFDQIAAPPVSPHISRVSVNPLTDLAFLVYSSGTTGLPKGVMLSHQNIVANVLMVASSVGTSYSWKDDKLLGILPFYHIYGLTCLIHQPLHRGIQLVVIQNFDLELFLGTIEKEKITFTYLAPPVLVKLATSPLGKKYDLTSLRMATSGAAPLTQSLVAAVHKRLGIKINQAYGLSETSPITHTQPWGEWYDSVGSVGKMMPSLTAKYMSSDGDEVADGESGELYLKGPSIFKGYWKNRQATEDSFTEDGYFRTGDVGFQDHNHNFYITDRVKELIKFNGYQVAPAELEGLLIAHPSIVDVAVFGVDMGHTEVPKAFVVLAEGVEESPNLANEIIDWMNSKVVHYKRLRGGIQFLDHIPKSAAGKILRKVLKEMVQQELIAKAKL</sequence>
<dbReference type="Pfam" id="PF13193">
    <property type="entry name" value="AMP-binding_C"/>
    <property type="match status" value="1"/>
</dbReference>
<reference evidence="5" key="2">
    <citation type="journal article" date="2023" name="IMA Fungus">
        <title>Comparative genomic study of the Penicillium genus elucidates a diverse pangenome and 15 lateral gene transfer events.</title>
        <authorList>
            <person name="Petersen C."/>
            <person name="Sorensen T."/>
            <person name="Nielsen M.R."/>
            <person name="Sondergaard T.E."/>
            <person name="Sorensen J.L."/>
            <person name="Fitzpatrick D.A."/>
            <person name="Frisvad J.C."/>
            <person name="Nielsen K.L."/>
        </authorList>
    </citation>
    <scope>NUCLEOTIDE SEQUENCE</scope>
    <source>
        <strain evidence="5">IBT 30069</strain>
    </source>
</reference>
<evidence type="ECO:0000259" key="4">
    <source>
        <dbReference type="Pfam" id="PF13193"/>
    </source>
</evidence>
<evidence type="ECO:0000313" key="5">
    <source>
        <dbReference type="EMBL" id="KAJ5112880.1"/>
    </source>
</evidence>
<dbReference type="InterPro" id="IPR042099">
    <property type="entry name" value="ANL_N_sf"/>
</dbReference>
<dbReference type="InterPro" id="IPR020845">
    <property type="entry name" value="AMP-binding_CS"/>
</dbReference>
<dbReference type="EMBL" id="JAPQKH010000002">
    <property type="protein sequence ID" value="KAJ5112880.1"/>
    <property type="molecule type" value="Genomic_DNA"/>
</dbReference>
<proteinExistence type="inferred from homology"/>
<dbReference type="Gene3D" id="3.30.300.30">
    <property type="match status" value="1"/>
</dbReference>
<dbReference type="Pfam" id="PF00501">
    <property type="entry name" value="AMP-binding"/>
    <property type="match status" value="1"/>
</dbReference>
<dbReference type="InterPro" id="IPR025110">
    <property type="entry name" value="AMP-bd_C"/>
</dbReference>
<feature type="domain" description="AMP-dependent synthetase/ligase" evidence="3">
    <location>
        <begin position="28"/>
        <end position="396"/>
    </location>
</feature>
<dbReference type="InterPro" id="IPR045851">
    <property type="entry name" value="AMP-bd_C_sf"/>
</dbReference>
<evidence type="ECO:0000259" key="3">
    <source>
        <dbReference type="Pfam" id="PF00501"/>
    </source>
</evidence>
<dbReference type="GO" id="GO:0016405">
    <property type="term" value="F:CoA-ligase activity"/>
    <property type="evidence" value="ECO:0007669"/>
    <property type="project" value="TreeGrafter"/>
</dbReference>